<protein>
    <submittedName>
        <fullName evidence="2">Uncharacterized protein</fullName>
    </submittedName>
</protein>
<dbReference type="EMBL" id="VSSQ01017186">
    <property type="protein sequence ID" value="MPM59226.1"/>
    <property type="molecule type" value="Genomic_DNA"/>
</dbReference>
<evidence type="ECO:0000313" key="2">
    <source>
        <dbReference type="EMBL" id="MPM59226.1"/>
    </source>
</evidence>
<organism evidence="2">
    <name type="scientific">bioreactor metagenome</name>
    <dbReference type="NCBI Taxonomy" id="1076179"/>
    <lineage>
        <taxon>unclassified sequences</taxon>
        <taxon>metagenomes</taxon>
        <taxon>ecological metagenomes</taxon>
    </lineage>
</organism>
<dbReference type="AlphaFoldDB" id="A0A645B2D6"/>
<accession>A0A645B2D6</accession>
<feature type="transmembrane region" description="Helical" evidence="1">
    <location>
        <begin position="39"/>
        <end position="62"/>
    </location>
</feature>
<feature type="transmembrane region" description="Helical" evidence="1">
    <location>
        <begin position="12"/>
        <end position="33"/>
    </location>
</feature>
<keyword evidence="1" id="KW-0812">Transmembrane</keyword>
<sequence>MKYRKIEIKDILAVFLRILILIVIEVTTAIWLLEKGLVVWWGLVMVGLLIWIVSWHCHYFGYECDKCGHKQQINFWKEFGSLNLVNRKYLKCEKCKKWNRAKILVVKEV</sequence>
<proteinExistence type="predicted"/>
<reference evidence="2" key="1">
    <citation type="submission" date="2019-08" db="EMBL/GenBank/DDBJ databases">
        <authorList>
            <person name="Kucharzyk K."/>
            <person name="Murdoch R.W."/>
            <person name="Higgins S."/>
            <person name="Loffler F."/>
        </authorList>
    </citation>
    <scope>NUCLEOTIDE SEQUENCE</scope>
</reference>
<keyword evidence="1" id="KW-0472">Membrane</keyword>
<name>A0A645B2D6_9ZZZZ</name>
<comment type="caution">
    <text evidence="2">The sequence shown here is derived from an EMBL/GenBank/DDBJ whole genome shotgun (WGS) entry which is preliminary data.</text>
</comment>
<evidence type="ECO:0000256" key="1">
    <source>
        <dbReference type="SAM" id="Phobius"/>
    </source>
</evidence>
<keyword evidence="1" id="KW-1133">Transmembrane helix</keyword>
<gene>
    <name evidence="2" type="ORF">SDC9_106066</name>
</gene>